<dbReference type="AlphaFoldDB" id="A0A1B7L580"/>
<protein>
    <recommendedName>
        <fullName evidence="3">N-acetyltransferase domain-containing protein</fullName>
    </recommendedName>
</protein>
<dbReference type="RefSeq" id="WP_064596782.1">
    <property type="nucleotide sequence ID" value="NZ_LYRP01000007.1"/>
</dbReference>
<comment type="caution">
    <text evidence="4">The sequence shown here is derived from an EMBL/GenBank/DDBJ whole genome shotgun (WGS) entry which is preliminary data.</text>
</comment>
<evidence type="ECO:0000259" key="3">
    <source>
        <dbReference type="PROSITE" id="PS51186"/>
    </source>
</evidence>
<evidence type="ECO:0000256" key="1">
    <source>
        <dbReference type="ARBA" id="ARBA00022679"/>
    </source>
</evidence>
<dbReference type="STRING" id="1691903.A9B99_21165"/>
<feature type="domain" description="N-acetyltransferase" evidence="3">
    <location>
        <begin position="4"/>
        <end position="172"/>
    </location>
</feature>
<keyword evidence="5" id="KW-1185">Reference proteome</keyword>
<dbReference type="Gene3D" id="3.40.630.30">
    <property type="match status" value="1"/>
</dbReference>
<dbReference type="Pfam" id="PF00583">
    <property type="entry name" value="Acetyltransf_1"/>
    <property type="match status" value="1"/>
</dbReference>
<name>A0A1B7L580_9ENTR</name>
<gene>
    <name evidence="4" type="ORF">A9B99_21165</name>
</gene>
<sequence length="186" mass="21047">MKTFTFRIAQEDDVFLLHQLGTESYQHHFAHLWNNPHEMQDFMRKSFDPAAIRERMSTPGNQWLVAEAGKPVGFAELTWHEQLAHPSPQGAFLNKIYLLPGLTGQGLGQAFFDEIITRAMAHGETSLWLEVLAENHGARRFYMRQGMHVMKKLVFQSATQTSDILLMAMSLPRPGTTPGKPQVNGS</sequence>
<dbReference type="GO" id="GO:0016747">
    <property type="term" value="F:acyltransferase activity, transferring groups other than amino-acyl groups"/>
    <property type="evidence" value="ECO:0007669"/>
    <property type="project" value="InterPro"/>
</dbReference>
<dbReference type="PANTHER" id="PTHR43877">
    <property type="entry name" value="AMINOALKYLPHOSPHONATE N-ACETYLTRANSFERASE-RELATED-RELATED"/>
    <property type="match status" value="1"/>
</dbReference>
<dbReference type="Proteomes" id="UP000078225">
    <property type="component" value="Unassembled WGS sequence"/>
</dbReference>
<dbReference type="InterPro" id="IPR000182">
    <property type="entry name" value="GNAT_dom"/>
</dbReference>
<dbReference type="PANTHER" id="PTHR43877:SF2">
    <property type="entry name" value="AMINOALKYLPHOSPHONATE N-ACETYLTRANSFERASE-RELATED"/>
    <property type="match status" value="1"/>
</dbReference>
<dbReference type="InterPro" id="IPR050832">
    <property type="entry name" value="Bact_Acetyltransf"/>
</dbReference>
<evidence type="ECO:0000313" key="4">
    <source>
        <dbReference type="EMBL" id="OAT77559.1"/>
    </source>
</evidence>
<reference evidence="5" key="1">
    <citation type="submission" date="2016-05" db="EMBL/GenBank/DDBJ databases">
        <authorList>
            <person name="Behera P."/>
            <person name="Vaishampayan P."/>
            <person name="Singh N."/>
            <person name="Raina V."/>
            <person name="Suar M."/>
            <person name="Pattnaik A."/>
            <person name="Rastogi G."/>
        </authorList>
    </citation>
    <scope>NUCLEOTIDE SEQUENCE [LARGE SCALE GENOMIC DNA]</scope>
    <source>
        <strain evidence="5">MP23</strain>
    </source>
</reference>
<dbReference type="PROSITE" id="PS51186">
    <property type="entry name" value="GNAT"/>
    <property type="match status" value="1"/>
</dbReference>
<dbReference type="CDD" id="cd04301">
    <property type="entry name" value="NAT_SF"/>
    <property type="match status" value="1"/>
</dbReference>
<dbReference type="EMBL" id="LYRP01000007">
    <property type="protein sequence ID" value="OAT77559.1"/>
    <property type="molecule type" value="Genomic_DNA"/>
</dbReference>
<proteinExistence type="predicted"/>
<keyword evidence="2" id="KW-0012">Acyltransferase</keyword>
<evidence type="ECO:0000256" key="2">
    <source>
        <dbReference type="ARBA" id="ARBA00023315"/>
    </source>
</evidence>
<dbReference type="InterPro" id="IPR016181">
    <property type="entry name" value="Acyl_CoA_acyltransferase"/>
</dbReference>
<organism evidence="4 5">
    <name type="scientific">Mangrovibacter phragmitis</name>
    <dbReference type="NCBI Taxonomy" id="1691903"/>
    <lineage>
        <taxon>Bacteria</taxon>
        <taxon>Pseudomonadati</taxon>
        <taxon>Pseudomonadota</taxon>
        <taxon>Gammaproteobacteria</taxon>
        <taxon>Enterobacterales</taxon>
        <taxon>Enterobacteriaceae</taxon>
        <taxon>Mangrovibacter</taxon>
    </lineage>
</organism>
<evidence type="ECO:0000313" key="5">
    <source>
        <dbReference type="Proteomes" id="UP000078225"/>
    </source>
</evidence>
<dbReference type="SUPFAM" id="SSF55729">
    <property type="entry name" value="Acyl-CoA N-acyltransferases (Nat)"/>
    <property type="match status" value="1"/>
</dbReference>
<accession>A0A1B7L580</accession>
<keyword evidence="1" id="KW-0808">Transferase</keyword>